<organism evidence="1">
    <name type="scientific">Rhizophora mucronata</name>
    <name type="common">Asiatic mangrove</name>
    <dbReference type="NCBI Taxonomy" id="61149"/>
    <lineage>
        <taxon>Eukaryota</taxon>
        <taxon>Viridiplantae</taxon>
        <taxon>Streptophyta</taxon>
        <taxon>Embryophyta</taxon>
        <taxon>Tracheophyta</taxon>
        <taxon>Spermatophyta</taxon>
        <taxon>Magnoliopsida</taxon>
        <taxon>eudicotyledons</taxon>
        <taxon>Gunneridae</taxon>
        <taxon>Pentapetalae</taxon>
        <taxon>rosids</taxon>
        <taxon>fabids</taxon>
        <taxon>Malpighiales</taxon>
        <taxon>Rhizophoraceae</taxon>
        <taxon>Rhizophora</taxon>
    </lineage>
</organism>
<accession>A0A2P2KGW3</accession>
<sequence length="37" mass="4229">MDVRLRAFFLLQNSKKLSKHQSIIPVGVHIVKLGILE</sequence>
<protein>
    <submittedName>
        <fullName evidence="1">Uncharacterized protein</fullName>
    </submittedName>
</protein>
<reference evidence="1" key="1">
    <citation type="submission" date="2018-02" db="EMBL/GenBank/DDBJ databases">
        <title>Rhizophora mucronata_Transcriptome.</title>
        <authorList>
            <person name="Meera S.P."/>
            <person name="Sreeshan A."/>
            <person name="Augustine A."/>
        </authorList>
    </citation>
    <scope>NUCLEOTIDE SEQUENCE</scope>
    <source>
        <tissue evidence="1">Leaf</tissue>
    </source>
</reference>
<proteinExistence type="predicted"/>
<dbReference type="EMBL" id="GGEC01024485">
    <property type="protein sequence ID" value="MBX04969.1"/>
    <property type="molecule type" value="Transcribed_RNA"/>
</dbReference>
<evidence type="ECO:0000313" key="1">
    <source>
        <dbReference type="EMBL" id="MBX04969.1"/>
    </source>
</evidence>
<name>A0A2P2KGW3_RHIMU</name>
<dbReference type="AlphaFoldDB" id="A0A2P2KGW3"/>